<dbReference type="Proteomes" id="UP000006222">
    <property type="component" value="Unassembled WGS sequence"/>
</dbReference>
<dbReference type="PATRIC" id="fig|991778.3.peg.1982"/>
<accession>F2AQ99</accession>
<gene>
    <name evidence="1" type="ORF">RBWH47_00034</name>
</gene>
<proteinExistence type="predicted"/>
<name>F2AQ99_RHOBT</name>
<dbReference type="EMBL" id="AFAR01000109">
    <property type="protein sequence ID" value="EGF28162.1"/>
    <property type="molecule type" value="Genomic_DNA"/>
</dbReference>
<evidence type="ECO:0000313" key="2">
    <source>
        <dbReference type="Proteomes" id="UP000006222"/>
    </source>
</evidence>
<sequence length="69" mass="7378">MTTAPPCPAAEWGDWLAGGMRHQVCKIATTGGQNAGKRGRNLQSPNASFSRLAQRVQTLADAHPRKGFC</sequence>
<protein>
    <submittedName>
        <fullName evidence="1">Uncharacterized protein</fullName>
    </submittedName>
</protein>
<dbReference type="AlphaFoldDB" id="F2AQ99"/>
<evidence type="ECO:0000313" key="1">
    <source>
        <dbReference type="EMBL" id="EGF28162.1"/>
    </source>
</evidence>
<comment type="caution">
    <text evidence="1">The sequence shown here is derived from an EMBL/GenBank/DDBJ whole genome shotgun (WGS) entry which is preliminary data.</text>
</comment>
<reference evidence="1 2" key="1">
    <citation type="journal article" date="2013" name="Mar. Genomics">
        <title>Expression of sulfatases in Rhodopirellula baltica and the diversity of sulfatases in the genus Rhodopirellula.</title>
        <authorList>
            <person name="Wegner C.E."/>
            <person name="Richter-Heitmann T."/>
            <person name="Klindworth A."/>
            <person name="Klockow C."/>
            <person name="Richter M."/>
            <person name="Achstetter T."/>
            <person name="Glockner F.O."/>
            <person name="Harder J."/>
        </authorList>
    </citation>
    <scope>NUCLEOTIDE SEQUENCE [LARGE SCALE GENOMIC DNA]</scope>
    <source>
        <strain evidence="1 2">WH47</strain>
    </source>
</reference>
<organism evidence="1 2">
    <name type="scientific">Rhodopirellula baltica WH47</name>
    <dbReference type="NCBI Taxonomy" id="991778"/>
    <lineage>
        <taxon>Bacteria</taxon>
        <taxon>Pseudomonadati</taxon>
        <taxon>Planctomycetota</taxon>
        <taxon>Planctomycetia</taxon>
        <taxon>Pirellulales</taxon>
        <taxon>Pirellulaceae</taxon>
        <taxon>Rhodopirellula</taxon>
    </lineage>
</organism>